<gene>
    <name evidence="1" type="ORF">UFOPK3879_01147</name>
</gene>
<dbReference type="InterPro" id="IPR014710">
    <property type="entry name" value="RmlC-like_jellyroll"/>
</dbReference>
<name>A0A6J7LFU0_9ZZZZ</name>
<sequence length="174" mass="18768">MIVQRASNRAAVPWRNGLGVQYEIACDGSLPDDWTWRLSTADITQDVPFSSFPGVTREFCVADGNGVVLNINGVDHRCEPGSVTTFRGDDVVFATLIDGPMRALNLMVRDGAKHRSLQLNPADAVVTDVSVAIAIGSTSIVVSDGDETEMQMLDALFTNLQNTLRVLKGIVATF</sequence>
<dbReference type="EMBL" id="CAFBNR010000060">
    <property type="protein sequence ID" value="CAB4966002.1"/>
    <property type="molecule type" value="Genomic_DNA"/>
</dbReference>
<evidence type="ECO:0000313" key="1">
    <source>
        <dbReference type="EMBL" id="CAB4966002.1"/>
    </source>
</evidence>
<organism evidence="1">
    <name type="scientific">freshwater metagenome</name>
    <dbReference type="NCBI Taxonomy" id="449393"/>
    <lineage>
        <taxon>unclassified sequences</taxon>
        <taxon>metagenomes</taxon>
        <taxon>ecological metagenomes</taxon>
    </lineage>
</organism>
<dbReference type="Pfam" id="PF05962">
    <property type="entry name" value="HutD"/>
    <property type="match status" value="1"/>
</dbReference>
<dbReference type="InterPro" id="IPR011051">
    <property type="entry name" value="RmlC_Cupin_sf"/>
</dbReference>
<proteinExistence type="predicted"/>
<reference evidence="1" key="1">
    <citation type="submission" date="2020-05" db="EMBL/GenBank/DDBJ databases">
        <authorList>
            <person name="Chiriac C."/>
            <person name="Salcher M."/>
            <person name="Ghai R."/>
            <person name="Kavagutti S V."/>
        </authorList>
    </citation>
    <scope>NUCLEOTIDE SEQUENCE</scope>
</reference>
<accession>A0A6J7LFU0</accession>
<protein>
    <submittedName>
        <fullName evidence="1">Unannotated protein</fullName>
    </submittedName>
</protein>
<dbReference type="InterPro" id="IPR010282">
    <property type="entry name" value="Uncharacterised_HutD/Ves"/>
</dbReference>
<dbReference type="Gene3D" id="2.60.120.10">
    <property type="entry name" value="Jelly Rolls"/>
    <property type="match status" value="1"/>
</dbReference>
<dbReference type="CDD" id="cd20293">
    <property type="entry name" value="cupin_HutD_N"/>
    <property type="match status" value="1"/>
</dbReference>
<dbReference type="PANTHER" id="PTHR37943">
    <property type="entry name" value="PROTEIN VES"/>
    <property type="match status" value="1"/>
</dbReference>
<dbReference type="PANTHER" id="PTHR37943:SF1">
    <property type="entry name" value="PROTEIN VES"/>
    <property type="match status" value="1"/>
</dbReference>
<dbReference type="AlphaFoldDB" id="A0A6J7LFU0"/>
<dbReference type="SUPFAM" id="SSF51182">
    <property type="entry name" value="RmlC-like cupins"/>
    <property type="match status" value="1"/>
</dbReference>